<protein>
    <submittedName>
        <fullName evidence="2">Serpentine receptor class gamma</fullName>
    </submittedName>
</protein>
<dbReference type="WBParaSite" id="RSKR_0001093350.1">
    <property type="protein sequence ID" value="RSKR_0001093350.1"/>
    <property type="gene ID" value="RSKR_0001093350"/>
</dbReference>
<name>A0AC35UFR6_9BILA</name>
<evidence type="ECO:0000313" key="2">
    <source>
        <dbReference type="WBParaSite" id="RSKR_0001093350.1"/>
    </source>
</evidence>
<organism evidence="1 2">
    <name type="scientific">Rhabditophanes sp. KR3021</name>
    <dbReference type="NCBI Taxonomy" id="114890"/>
    <lineage>
        <taxon>Eukaryota</taxon>
        <taxon>Metazoa</taxon>
        <taxon>Ecdysozoa</taxon>
        <taxon>Nematoda</taxon>
        <taxon>Chromadorea</taxon>
        <taxon>Rhabditida</taxon>
        <taxon>Tylenchina</taxon>
        <taxon>Panagrolaimomorpha</taxon>
        <taxon>Strongyloidoidea</taxon>
        <taxon>Alloionematidae</taxon>
        <taxon>Rhabditophanes</taxon>
    </lineage>
</organism>
<evidence type="ECO:0000313" key="1">
    <source>
        <dbReference type="Proteomes" id="UP000095286"/>
    </source>
</evidence>
<proteinExistence type="predicted"/>
<sequence>MRHIKMSPKTYTTETAISINLIFHSTVPFLIHFYSHILTHFYSLETIPQFLWTINDVVDGLFSVFFPYTFVLFLPDYRKSFQNLLMVKTTEEDTSYFALSESRTTTGVKYGSNNTISGERNSKDILLH</sequence>
<accession>A0AC35UFR6</accession>
<dbReference type="Proteomes" id="UP000095286">
    <property type="component" value="Unplaced"/>
</dbReference>
<reference evidence="2" key="1">
    <citation type="submission" date="2016-11" db="UniProtKB">
        <authorList>
            <consortium name="WormBaseParasite"/>
        </authorList>
    </citation>
    <scope>IDENTIFICATION</scope>
    <source>
        <strain evidence="2">KR3021</strain>
    </source>
</reference>